<sequence>MSDPLGITASVIAVLQLAVTATQYLKDAKQGSADRLRLRDELRSTVCLVEMLKDRVEDIDSDESETDGALKPASMKALVERDGPLKLFEQVLQDIVTKLESQEGLRRLAKPLTWPFDKKDINEMLACLERLKSHFNLIMQNDLHELAKLSNIKLDDLKEKANEFEARARDEEALKIISWISPLSFRAKHEDVLDSTQPGTGTWLLQHHTFQSWMRGDIEKLWCPGIPGAGKTSLVSLVIKRIEDQSRTTNTFCLYAYCDYNQRSEQTTSALLSNLLQQILQRSTGQPLPAEVSLLYTQHQRYGTRPTQAQVTELLRTIATRLESISIVIDALDELGECEEDALQFMEIISSLGPNVKMLSQNDDIAKFLEAQISQKYRLLRHVRADPKLKDEIIETIIKESQGMFLLPKLHLQSLSLKINRKEVRSALKTLPVSLNATYSDALDRIYRQATEAVDLAEAVLFWIVCEKRSFTVLELQQIYATQDLPDETGLEEDDLPNANILTSVCGGLIMVDSNSQTVQLVHYTAQQYFKQFQTQKLIEARVSITNISLNEEELEGFFTALDNLVSNSTALGATSQAFALRNGRHSNWSQEFPRNIPALVLAATFESPKILNRMVESGHGLEGKGTDGETALIRAASFGHKHNVRALLDLGADKDARDHMNETALQRAAGNGEAGVVAALLSRNTDVNVHTSSNWTALMSAVSSGNIQVVQLMADAGADLMAETVWGDSALSIAARNGQEAIAMLLADKGAVLPRGPAGRRASIVASCRGFAQLARRLTADYEAVARQPLQRQGSRIMGGLPQIQETAEPAADSETEEGDFFDVIGGLEYNIGFSRRYDLKQKLGKGHFAEVFACTNRVTGMVYAVRAFNIPEWRNDSSKARGFRNEFKALLSASHDNILRGVDLFAEYVENKIYMVLELAPGGELFYLIVMKQRLTENETRKIFLQIFSALEFLHGLGWAHRDIKPENILLSNVESLHIKIGDLGLAKKIGSEPDETEFATTLCGTPSYVAPEILVESAQRKYGLGVDIWSAGVVLYICLCGFPPFSDDLYSTDYPYTLSQQIKDGRFDYPSPYWDDVRDPALDLVDSMLVVDWEKRFDVKKCISHPWTALDSSTLVLQDTVRSSSPEAI</sequence>
<feature type="repeat" description="ANK" evidence="4">
    <location>
        <begin position="694"/>
        <end position="726"/>
    </location>
</feature>
<dbReference type="Pfam" id="PF24883">
    <property type="entry name" value="NPHP3_N"/>
    <property type="match status" value="1"/>
</dbReference>
<keyword evidence="3" id="KW-0067">ATP-binding</keyword>
<keyword evidence="2" id="KW-0547">Nucleotide-binding</keyword>
<dbReference type="PROSITE" id="PS50297">
    <property type="entry name" value="ANK_REP_REGION"/>
    <property type="match status" value="2"/>
</dbReference>
<dbReference type="EMBL" id="JAPDHF010000028">
    <property type="protein sequence ID" value="KAJ4003073.1"/>
    <property type="molecule type" value="Genomic_DNA"/>
</dbReference>
<organism evidence="8 9">
    <name type="scientific">Fusarium irregulare</name>
    <dbReference type="NCBI Taxonomy" id="2494466"/>
    <lineage>
        <taxon>Eukaryota</taxon>
        <taxon>Fungi</taxon>
        <taxon>Dikarya</taxon>
        <taxon>Ascomycota</taxon>
        <taxon>Pezizomycotina</taxon>
        <taxon>Sordariomycetes</taxon>
        <taxon>Hypocreomycetidae</taxon>
        <taxon>Hypocreales</taxon>
        <taxon>Nectriaceae</taxon>
        <taxon>Fusarium</taxon>
        <taxon>Fusarium incarnatum-equiseti species complex</taxon>
    </lineage>
</organism>
<dbReference type="OrthoDB" id="448455at2759"/>
<dbReference type="InterPro" id="IPR036770">
    <property type="entry name" value="Ankyrin_rpt-contain_sf"/>
</dbReference>
<dbReference type="GO" id="GO:0004672">
    <property type="term" value="F:protein kinase activity"/>
    <property type="evidence" value="ECO:0007669"/>
    <property type="project" value="InterPro"/>
</dbReference>
<keyword evidence="6" id="KW-0732">Signal</keyword>
<evidence type="ECO:0000256" key="2">
    <source>
        <dbReference type="ARBA" id="ARBA00022741"/>
    </source>
</evidence>
<dbReference type="InterPro" id="IPR056884">
    <property type="entry name" value="NPHP3-like_N"/>
</dbReference>
<evidence type="ECO:0000256" key="4">
    <source>
        <dbReference type="PROSITE-ProRule" id="PRU00023"/>
    </source>
</evidence>
<feature type="chain" id="PRO_5040981552" description="Protein kinase domain-containing protein" evidence="6">
    <location>
        <begin position="22"/>
        <end position="1132"/>
    </location>
</feature>
<keyword evidence="9" id="KW-1185">Reference proteome</keyword>
<dbReference type="Pfam" id="PF00023">
    <property type="entry name" value="Ank"/>
    <property type="match status" value="1"/>
</dbReference>
<dbReference type="InterPro" id="IPR000719">
    <property type="entry name" value="Prot_kinase_dom"/>
</dbReference>
<keyword evidence="4" id="KW-0040">ANK repeat</keyword>
<dbReference type="GO" id="GO:0005524">
    <property type="term" value="F:ATP binding"/>
    <property type="evidence" value="ECO:0007669"/>
    <property type="project" value="UniProtKB-KW"/>
</dbReference>
<evidence type="ECO:0000313" key="9">
    <source>
        <dbReference type="Proteomes" id="UP001152130"/>
    </source>
</evidence>
<dbReference type="SUPFAM" id="SSF48403">
    <property type="entry name" value="Ankyrin repeat"/>
    <property type="match status" value="1"/>
</dbReference>
<name>A0A9W8PDD6_9HYPO</name>
<dbReference type="SMART" id="SM00220">
    <property type="entry name" value="S_TKc"/>
    <property type="match status" value="1"/>
</dbReference>
<dbReference type="InterPro" id="IPR002110">
    <property type="entry name" value="Ankyrin_rpt"/>
</dbReference>
<dbReference type="PROSITE" id="PS50011">
    <property type="entry name" value="PROTEIN_KINASE_DOM"/>
    <property type="match status" value="1"/>
</dbReference>
<evidence type="ECO:0000259" key="7">
    <source>
        <dbReference type="PROSITE" id="PS50011"/>
    </source>
</evidence>
<reference evidence="8" key="1">
    <citation type="submission" date="2022-10" db="EMBL/GenBank/DDBJ databases">
        <title>Fusarium specimens isolated from Avocado Roots.</title>
        <authorList>
            <person name="Stajich J."/>
            <person name="Roper C."/>
            <person name="Heimlech-Rivalta G."/>
        </authorList>
    </citation>
    <scope>NUCLEOTIDE SEQUENCE</scope>
    <source>
        <strain evidence="8">CF00143</strain>
    </source>
</reference>
<evidence type="ECO:0000256" key="1">
    <source>
        <dbReference type="ARBA" id="ARBA00022737"/>
    </source>
</evidence>
<feature type="repeat" description="ANK" evidence="4">
    <location>
        <begin position="661"/>
        <end position="693"/>
    </location>
</feature>
<dbReference type="Gene3D" id="1.10.510.10">
    <property type="entry name" value="Transferase(Phosphotransferase) domain 1"/>
    <property type="match status" value="1"/>
</dbReference>
<dbReference type="AlphaFoldDB" id="A0A9W8PDD6"/>
<comment type="caution">
    <text evidence="8">The sequence shown here is derived from an EMBL/GenBank/DDBJ whole genome shotgun (WGS) entry which is preliminary data.</text>
</comment>
<dbReference type="SMART" id="SM00248">
    <property type="entry name" value="ANK"/>
    <property type="match status" value="4"/>
</dbReference>
<feature type="repeat" description="ANK" evidence="4">
    <location>
        <begin position="628"/>
        <end position="660"/>
    </location>
</feature>
<keyword evidence="1" id="KW-0677">Repeat</keyword>
<proteinExistence type="predicted"/>
<keyword evidence="5" id="KW-0175">Coiled coil</keyword>
<dbReference type="InterPro" id="IPR054471">
    <property type="entry name" value="GPIID_WHD"/>
</dbReference>
<evidence type="ECO:0000256" key="3">
    <source>
        <dbReference type="ARBA" id="ARBA00022840"/>
    </source>
</evidence>
<feature type="signal peptide" evidence="6">
    <location>
        <begin position="1"/>
        <end position="21"/>
    </location>
</feature>
<gene>
    <name evidence="8" type="ORF">NW766_012391</name>
</gene>
<evidence type="ECO:0000313" key="8">
    <source>
        <dbReference type="EMBL" id="KAJ4003073.1"/>
    </source>
</evidence>
<feature type="domain" description="Protein kinase" evidence="7">
    <location>
        <begin position="839"/>
        <end position="1111"/>
    </location>
</feature>
<dbReference type="PANTHER" id="PTHR24347">
    <property type="entry name" value="SERINE/THREONINE-PROTEIN KINASE"/>
    <property type="match status" value="1"/>
</dbReference>
<dbReference type="Pfam" id="PF00069">
    <property type="entry name" value="Pkinase"/>
    <property type="match status" value="1"/>
</dbReference>
<accession>A0A9W8PDD6</accession>
<protein>
    <recommendedName>
        <fullName evidence="7">Protein kinase domain-containing protein</fullName>
    </recommendedName>
</protein>
<dbReference type="FunFam" id="1.10.510.10:FF:000571">
    <property type="entry name" value="Maternal embryonic leucine zipper kinase"/>
    <property type="match status" value="1"/>
</dbReference>
<dbReference type="Proteomes" id="UP001152130">
    <property type="component" value="Unassembled WGS sequence"/>
</dbReference>
<dbReference type="Gene3D" id="1.25.40.20">
    <property type="entry name" value="Ankyrin repeat-containing domain"/>
    <property type="match status" value="1"/>
</dbReference>
<dbReference type="SUPFAM" id="SSF56112">
    <property type="entry name" value="Protein kinase-like (PK-like)"/>
    <property type="match status" value="1"/>
</dbReference>
<feature type="coiled-coil region" evidence="5">
    <location>
        <begin position="147"/>
        <end position="174"/>
    </location>
</feature>
<dbReference type="SUPFAM" id="SSF52540">
    <property type="entry name" value="P-loop containing nucleoside triphosphate hydrolases"/>
    <property type="match status" value="1"/>
</dbReference>
<dbReference type="InterPro" id="IPR011009">
    <property type="entry name" value="Kinase-like_dom_sf"/>
</dbReference>
<dbReference type="CDD" id="cd05117">
    <property type="entry name" value="STKc_CAMK"/>
    <property type="match status" value="1"/>
</dbReference>
<dbReference type="FunFam" id="1.25.40.20:FF:000526">
    <property type="entry name" value="NACHT and Ankyrin domain protein"/>
    <property type="match status" value="1"/>
</dbReference>
<dbReference type="PROSITE" id="PS50088">
    <property type="entry name" value="ANK_REPEAT"/>
    <property type="match status" value="3"/>
</dbReference>
<dbReference type="InterPro" id="IPR027417">
    <property type="entry name" value="P-loop_NTPase"/>
</dbReference>
<evidence type="ECO:0000256" key="6">
    <source>
        <dbReference type="SAM" id="SignalP"/>
    </source>
</evidence>
<dbReference type="Pfam" id="PF12796">
    <property type="entry name" value="Ank_2"/>
    <property type="match status" value="1"/>
</dbReference>
<dbReference type="Gene3D" id="3.40.50.300">
    <property type="entry name" value="P-loop containing nucleotide triphosphate hydrolases"/>
    <property type="match status" value="1"/>
</dbReference>
<dbReference type="Pfam" id="PF22939">
    <property type="entry name" value="WHD_GPIID"/>
    <property type="match status" value="1"/>
</dbReference>
<evidence type="ECO:0000256" key="5">
    <source>
        <dbReference type="SAM" id="Coils"/>
    </source>
</evidence>